<evidence type="ECO:0000313" key="4">
    <source>
        <dbReference type="Proteomes" id="UP001302120"/>
    </source>
</evidence>
<dbReference type="GO" id="GO:0004519">
    <property type="term" value="F:endonuclease activity"/>
    <property type="evidence" value="ECO:0007669"/>
    <property type="project" value="UniProtKB-KW"/>
</dbReference>
<comment type="caution">
    <text evidence="3">The sequence shown here is derived from an EMBL/GenBank/DDBJ whole genome shotgun (WGS) entry which is preliminary data.</text>
</comment>
<name>A0ABU5UEI5_9CYAN</name>
<keyword evidence="3" id="KW-0255">Endonuclease</keyword>
<sequence>MLNPVYQRNVEDLRKLASMFWPSELSKQEAELSVIPKLIETQDQFIAILSVSVSNLDGIFQIIESSSLPANLFLKHLLVLADFGGEMIHRLNSQFESIFPARKLDYLWDTASYSYSFKVLPVQGQLNNTKLGITGKKILEDQPLSQLHKDIIALILFGSNSTNEKVSEILVKCEIGNYIGRTDKLQQFIKQRYIWVSRITAGSQSNSLGQITQTFVKEYLENHLNLPNVNIKANGQIPGISHTEDHNPTTFDIVLSKENKYVAIEISFQVTTNSVIERKAGQAKSRFEQIETLGYKIGYVLDGAGNFQRENALRIICSYSHCTVAFSREELDVFCDFLNDYFLD</sequence>
<dbReference type="InterPro" id="IPR058973">
    <property type="entry name" value="RE_BanI/HgiCI_C"/>
</dbReference>
<dbReference type="Pfam" id="PF26568">
    <property type="entry name" value="RE_BanI_C"/>
    <property type="match status" value="1"/>
</dbReference>
<evidence type="ECO:0000313" key="3">
    <source>
        <dbReference type="EMBL" id="MEA5581945.1"/>
    </source>
</evidence>
<proteinExistence type="predicted"/>
<keyword evidence="3" id="KW-0378">Hydrolase</keyword>
<feature type="domain" description="BanI/HgiCI C-terminal" evidence="2">
    <location>
        <begin position="183"/>
        <end position="341"/>
    </location>
</feature>
<feature type="domain" description="BanI/HgiCI N-terminal" evidence="1">
    <location>
        <begin position="20"/>
        <end position="180"/>
    </location>
</feature>
<accession>A0ABU5UEI5</accession>
<gene>
    <name evidence="3" type="ORF">VB620_11405</name>
</gene>
<dbReference type="RefSeq" id="WP_323196269.1">
    <property type="nucleotide sequence ID" value="NZ_JAYGHG010000016.1"/>
</dbReference>
<dbReference type="Proteomes" id="UP001302120">
    <property type="component" value="Unassembled WGS sequence"/>
</dbReference>
<dbReference type="EMBL" id="JAYGHG010000016">
    <property type="protein sequence ID" value="MEA5581945.1"/>
    <property type="molecule type" value="Genomic_DNA"/>
</dbReference>
<evidence type="ECO:0000259" key="1">
    <source>
        <dbReference type="Pfam" id="PF24447"/>
    </source>
</evidence>
<protein>
    <submittedName>
        <fullName evidence="3">Restriction endonuclease</fullName>
    </submittedName>
</protein>
<organism evidence="3 4">
    <name type="scientific">Nodularia harveyana UHCC-0300</name>
    <dbReference type="NCBI Taxonomy" id="2974287"/>
    <lineage>
        <taxon>Bacteria</taxon>
        <taxon>Bacillati</taxon>
        <taxon>Cyanobacteriota</taxon>
        <taxon>Cyanophyceae</taxon>
        <taxon>Nostocales</taxon>
        <taxon>Nodulariaceae</taxon>
        <taxon>Nodularia</taxon>
    </lineage>
</organism>
<evidence type="ECO:0000259" key="2">
    <source>
        <dbReference type="Pfam" id="PF26568"/>
    </source>
</evidence>
<reference evidence="3 4" key="1">
    <citation type="submission" date="2023-12" db="EMBL/GenBank/DDBJ databases">
        <title>Baltic Sea Cyanobacteria.</title>
        <authorList>
            <person name="Delbaje E."/>
            <person name="Fewer D.P."/>
            <person name="Shishido T.K."/>
        </authorList>
    </citation>
    <scope>NUCLEOTIDE SEQUENCE [LARGE SCALE GENOMIC DNA]</scope>
    <source>
        <strain evidence="3 4">UHCC-0300</strain>
    </source>
</reference>
<keyword evidence="3" id="KW-0540">Nuclease</keyword>
<keyword evidence="4" id="KW-1185">Reference proteome</keyword>
<dbReference type="InterPro" id="IPR058974">
    <property type="entry name" value="RE_BanI/HgiCI_N"/>
</dbReference>
<dbReference type="Pfam" id="PF24447">
    <property type="entry name" value="RE_BanI"/>
    <property type="match status" value="1"/>
</dbReference>